<keyword evidence="6" id="KW-1185">Reference proteome</keyword>
<dbReference type="PATRIC" id="fig|768671.3.peg.2965"/>
<dbReference type="SUPFAM" id="SSF116734">
    <property type="entry name" value="DNA methylase specificity domain"/>
    <property type="match status" value="2"/>
</dbReference>
<accession>F9UD01</accession>
<feature type="domain" description="Type I restriction modification DNA specificity" evidence="4">
    <location>
        <begin position="11"/>
        <end position="162"/>
    </location>
</feature>
<dbReference type="EMBL" id="AFWV01000009">
    <property type="protein sequence ID" value="EGV17745.1"/>
    <property type="molecule type" value="Genomic_DNA"/>
</dbReference>
<evidence type="ECO:0000256" key="2">
    <source>
        <dbReference type="ARBA" id="ARBA00022747"/>
    </source>
</evidence>
<dbReference type="GO" id="GO:0009307">
    <property type="term" value="P:DNA restriction-modification system"/>
    <property type="evidence" value="ECO:0007669"/>
    <property type="project" value="UniProtKB-KW"/>
</dbReference>
<dbReference type="eggNOG" id="COG0732">
    <property type="taxonomic scope" value="Bacteria"/>
</dbReference>
<sequence length="386" mass="43635">MNVSLATSCRWRDATLQDLVFFQRGYDITKAQQHSGNIPVISSSGITSFHNEAKAQGPGVVIGRKGTLGSVHYSAQDYWPHDTTLWSRDLRGNIPRFVYYFLHTIDFKRFDVGNSNPTLNRNHIHALPIKVPPLDVQESIASILCAYDDLIENNRRRMALLEEAARQLYREWFVRLRFPGHEHTRIIDGLPEGWERKSFNEVCQTVGGGTPSTTKSEYWDDGDIIWVTPTDITRNPCLALLDSEKKITEAGLKHSSAKMLPPNTIMMTSRASVGFFGLIDKAACTNQGFISVVPNEPFSQMYLLHNLMHRVDEIRSHAGGATYKEISKSKFKALPVVMPSLSLLRDFGEQTAELLRQIRTLHTMNVRLNQARDILLPRLMSGEIAV</sequence>
<proteinExistence type="inferred from homology"/>
<dbReference type="RefSeq" id="WP_007193676.1">
    <property type="nucleotide sequence ID" value="NZ_AFWV01000009.1"/>
</dbReference>
<dbReference type="STRING" id="768671.ThimaDRAFT_2803"/>
<dbReference type="CDD" id="cd17273">
    <property type="entry name" value="RMtype1_S_EcoJA69PI-TRD1-CR1_like"/>
    <property type="match status" value="1"/>
</dbReference>
<dbReference type="Pfam" id="PF01420">
    <property type="entry name" value="Methylase_S"/>
    <property type="match status" value="2"/>
</dbReference>
<dbReference type="PANTHER" id="PTHR30408">
    <property type="entry name" value="TYPE-1 RESTRICTION ENZYME ECOKI SPECIFICITY PROTEIN"/>
    <property type="match status" value="1"/>
</dbReference>
<dbReference type="PANTHER" id="PTHR30408:SF13">
    <property type="entry name" value="TYPE I RESTRICTION ENZYME HINDI SPECIFICITY SUBUNIT"/>
    <property type="match status" value="1"/>
</dbReference>
<organism evidence="5 6">
    <name type="scientific">Thiocapsa marina 5811</name>
    <dbReference type="NCBI Taxonomy" id="768671"/>
    <lineage>
        <taxon>Bacteria</taxon>
        <taxon>Pseudomonadati</taxon>
        <taxon>Pseudomonadota</taxon>
        <taxon>Gammaproteobacteria</taxon>
        <taxon>Chromatiales</taxon>
        <taxon>Chromatiaceae</taxon>
        <taxon>Thiocapsa</taxon>
    </lineage>
</organism>
<evidence type="ECO:0000256" key="3">
    <source>
        <dbReference type="ARBA" id="ARBA00023125"/>
    </source>
</evidence>
<dbReference type="AlphaFoldDB" id="F9UD01"/>
<dbReference type="CDD" id="cd17267">
    <property type="entry name" value="RMtype1_S_EcoAO83I-TRD1-CR1_like"/>
    <property type="match status" value="1"/>
</dbReference>
<feature type="domain" description="Type I restriction modification DNA specificity" evidence="4">
    <location>
        <begin position="191"/>
        <end position="342"/>
    </location>
</feature>
<evidence type="ECO:0000313" key="6">
    <source>
        <dbReference type="Proteomes" id="UP000005459"/>
    </source>
</evidence>
<dbReference type="GO" id="GO:0003677">
    <property type="term" value="F:DNA binding"/>
    <property type="evidence" value="ECO:0007669"/>
    <property type="project" value="UniProtKB-KW"/>
</dbReference>
<evidence type="ECO:0000256" key="1">
    <source>
        <dbReference type="ARBA" id="ARBA00010923"/>
    </source>
</evidence>
<protein>
    <submittedName>
        <fullName evidence="5">Restriction modification system DNA specificity domain protein</fullName>
    </submittedName>
</protein>
<dbReference type="Proteomes" id="UP000005459">
    <property type="component" value="Unassembled WGS sequence"/>
</dbReference>
<dbReference type="InterPro" id="IPR000055">
    <property type="entry name" value="Restrct_endonuc_typeI_TRD"/>
</dbReference>
<keyword evidence="3" id="KW-0238">DNA-binding</keyword>
<comment type="similarity">
    <text evidence="1">Belongs to the type-I restriction system S methylase family.</text>
</comment>
<evidence type="ECO:0000313" key="5">
    <source>
        <dbReference type="EMBL" id="EGV17745.1"/>
    </source>
</evidence>
<dbReference type="InterPro" id="IPR044946">
    <property type="entry name" value="Restrct_endonuc_typeI_TRD_sf"/>
</dbReference>
<keyword evidence="2" id="KW-0680">Restriction system</keyword>
<evidence type="ECO:0000259" key="4">
    <source>
        <dbReference type="Pfam" id="PF01420"/>
    </source>
</evidence>
<gene>
    <name evidence="5" type="ORF">ThimaDRAFT_2803</name>
</gene>
<name>F9UD01_9GAMM</name>
<dbReference type="OrthoDB" id="9798929at2"/>
<dbReference type="Gene3D" id="3.90.220.20">
    <property type="entry name" value="DNA methylase specificity domains"/>
    <property type="match status" value="2"/>
</dbReference>
<dbReference type="InterPro" id="IPR052021">
    <property type="entry name" value="Type-I_RS_S_subunit"/>
</dbReference>
<reference evidence="5 6" key="1">
    <citation type="submission" date="2011-06" db="EMBL/GenBank/DDBJ databases">
        <title>The draft genome of Thiocapsa marina 5811.</title>
        <authorList>
            <consortium name="US DOE Joint Genome Institute (JGI-PGF)"/>
            <person name="Lucas S."/>
            <person name="Han J."/>
            <person name="Cheng J.-F."/>
            <person name="Goodwin L."/>
            <person name="Pitluck S."/>
            <person name="Peters L."/>
            <person name="Land M.L."/>
            <person name="Hauser L."/>
            <person name="Vogl K."/>
            <person name="Liu Z."/>
            <person name="Imhoff J."/>
            <person name="Thiel V."/>
            <person name="Frigaard N.-U."/>
            <person name="Bryant D."/>
            <person name="Woyke T.J."/>
        </authorList>
    </citation>
    <scope>NUCLEOTIDE SEQUENCE [LARGE SCALE GENOMIC DNA]</scope>
    <source>
        <strain evidence="5 6">5811</strain>
    </source>
</reference>
<dbReference type="Gene3D" id="1.10.287.1120">
    <property type="entry name" value="Bipartite methylase S protein"/>
    <property type="match status" value="1"/>
</dbReference>